<evidence type="ECO:0000256" key="4">
    <source>
        <dbReference type="RuleBase" id="RU366034"/>
    </source>
</evidence>
<dbReference type="Pfam" id="PF19086">
    <property type="entry name" value="Terpene_syn_C_2"/>
    <property type="match status" value="1"/>
</dbReference>
<proteinExistence type="inferred from homology"/>
<gene>
    <name evidence="5" type="ORF">WHR41_09491</name>
</gene>
<dbReference type="GO" id="GO:0008299">
    <property type="term" value="P:isoprenoid biosynthetic process"/>
    <property type="evidence" value="ECO:0007669"/>
    <property type="project" value="UniProtKB-ARBA"/>
</dbReference>
<dbReference type="SFLD" id="SFLDS00005">
    <property type="entry name" value="Isoprenoid_Synthase_Type_I"/>
    <property type="match status" value="1"/>
</dbReference>
<comment type="cofactor">
    <cofactor evidence="1 4">
        <name>Mg(2+)</name>
        <dbReference type="ChEBI" id="CHEBI:18420"/>
    </cofactor>
</comment>
<dbReference type="InterPro" id="IPR008949">
    <property type="entry name" value="Isoprenoid_synthase_dom_sf"/>
</dbReference>
<comment type="caution">
    <text evidence="5">The sequence shown here is derived from an EMBL/GenBank/DDBJ whole genome shotgun (WGS) entry which is preliminary data.</text>
</comment>
<dbReference type="GeneID" id="96010932"/>
<dbReference type="GO" id="GO:0010333">
    <property type="term" value="F:terpene synthase activity"/>
    <property type="evidence" value="ECO:0007669"/>
    <property type="project" value="InterPro"/>
</dbReference>
<dbReference type="PANTHER" id="PTHR35201:SF4">
    <property type="entry name" value="BETA-PINACENE SYNTHASE-RELATED"/>
    <property type="match status" value="1"/>
</dbReference>
<dbReference type="SFLD" id="SFLDG01020">
    <property type="entry name" value="Terpene_Cyclase_Like_2"/>
    <property type="match status" value="1"/>
</dbReference>
<evidence type="ECO:0000256" key="3">
    <source>
        <dbReference type="ARBA" id="ARBA00022842"/>
    </source>
</evidence>
<sequence>MSDPREICVRFPKFFVGFLAPAPILNTNYAAVRKASENSMLRSCDLTARQTRAILDCNFSYFAAVMVPFADAELLRIICDWGNWIFPFDDLFDNGNVRNDVARASEVMDTLEATFREGSKSGRSRQDDCKHIKPLLDIARMHEGIFSAIRLHSSAGICRRYVSSMAEYREGSMAQVRQVQTAHEASFERLLRQRRQSVCVAPLFALVELGHRIRLPDEAFDDHRVQSIQRLGIEITLLHNDVLSYHKEEKEGVPHNVITACRKQGLSAQTALDFVGSEVSHRIADFERTARELDESRDEWSDELVRYIQGIRDVIRANLHWSFHSNRFLSPEQKFTLLKEGTLQLASGISGAPTASRPAPAMT</sequence>
<keyword evidence="6" id="KW-1185">Reference proteome</keyword>
<dbReference type="SUPFAM" id="SSF48576">
    <property type="entry name" value="Terpenoid synthases"/>
    <property type="match status" value="1"/>
</dbReference>
<name>A0AB34KEV0_9PEZI</name>
<dbReference type="PANTHER" id="PTHR35201">
    <property type="entry name" value="TERPENE SYNTHASE"/>
    <property type="match status" value="1"/>
</dbReference>
<dbReference type="Gene3D" id="1.10.600.10">
    <property type="entry name" value="Farnesyl Diphosphate Synthase"/>
    <property type="match status" value="1"/>
</dbReference>
<dbReference type="AlphaFoldDB" id="A0AB34KEV0"/>
<evidence type="ECO:0000256" key="1">
    <source>
        <dbReference type="ARBA" id="ARBA00001946"/>
    </source>
</evidence>
<accession>A0AB34KEV0</accession>
<reference evidence="5 6" key="1">
    <citation type="journal article" date="2020" name="Microbiol. Resour. Announc.">
        <title>Draft Genome Sequence of a Cladosporium Species Isolated from the Mesophotic Ascidian Didemnum maculosum.</title>
        <authorList>
            <person name="Gioti A."/>
            <person name="Siaperas R."/>
            <person name="Nikolaivits E."/>
            <person name="Le Goff G."/>
            <person name="Ouazzani J."/>
            <person name="Kotoulas G."/>
            <person name="Topakas E."/>
        </authorList>
    </citation>
    <scope>NUCLEOTIDE SEQUENCE [LARGE SCALE GENOMIC DNA]</scope>
    <source>
        <strain evidence="5 6">TM138-S3</strain>
    </source>
</reference>
<dbReference type="Proteomes" id="UP000803884">
    <property type="component" value="Unassembled WGS sequence"/>
</dbReference>
<dbReference type="EC" id="4.2.3.-" evidence="4"/>
<dbReference type="GO" id="GO:0046872">
    <property type="term" value="F:metal ion binding"/>
    <property type="evidence" value="ECO:0007669"/>
    <property type="project" value="UniProtKB-KW"/>
</dbReference>
<dbReference type="InterPro" id="IPR034686">
    <property type="entry name" value="Terpene_cyclase-like_2"/>
</dbReference>
<keyword evidence="4" id="KW-0456">Lyase</keyword>
<dbReference type="RefSeq" id="XP_069224872.1">
    <property type="nucleotide sequence ID" value="XM_069378094.1"/>
</dbReference>
<organism evidence="5 6">
    <name type="scientific">Cladosporium halotolerans</name>
    <dbReference type="NCBI Taxonomy" id="1052096"/>
    <lineage>
        <taxon>Eukaryota</taxon>
        <taxon>Fungi</taxon>
        <taxon>Dikarya</taxon>
        <taxon>Ascomycota</taxon>
        <taxon>Pezizomycotina</taxon>
        <taxon>Dothideomycetes</taxon>
        <taxon>Dothideomycetidae</taxon>
        <taxon>Cladosporiales</taxon>
        <taxon>Cladosporiaceae</taxon>
        <taxon>Cladosporium</taxon>
    </lineage>
</organism>
<keyword evidence="4" id="KW-0479">Metal-binding</keyword>
<protein>
    <recommendedName>
        <fullName evidence="4">Terpene synthase</fullName>
        <ecNumber evidence="4">4.2.3.-</ecNumber>
    </recommendedName>
</protein>
<dbReference type="EMBL" id="JAAQHG020000179">
    <property type="protein sequence ID" value="KAL1581763.1"/>
    <property type="molecule type" value="Genomic_DNA"/>
</dbReference>
<comment type="similarity">
    <text evidence="2 4">Belongs to the terpene synthase family.</text>
</comment>
<evidence type="ECO:0000313" key="6">
    <source>
        <dbReference type="Proteomes" id="UP000803884"/>
    </source>
</evidence>
<evidence type="ECO:0000313" key="5">
    <source>
        <dbReference type="EMBL" id="KAL1581763.1"/>
    </source>
</evidence>
<evidence type="ECO:0000256" key="2">
    <source>
        <dbReference type="ARBA" id="ARBA00006333"/>
    </source>
</evidence>
<keyword evidence="3 4" id="KW-0460">Magnesium</keyword>